<dbReference type="OrthoDB" id="2049222at2"/>
<dbReference type="AlphaFoldDB" id="A0A1L8MK74"/>
<sequence length="103" mass="11584">MDQIFEILKYDKTTVKNDLGQYVASYIPNGSFKGWLDMLGGNETIDQKAITANSTHVIVSPDINAQVTIADHVTYNGQVYEVTFVDNPVNINHHLEIYLKKVV</sequence>
<dbReference type="Pfam" id="PF05521">
    <property type="entry name" value="Phage_HCP"/>
    <property type="match status" value="1"/>
</dbReference>
<dbReference type="Gene3D" id="2.40.10.270">
    <property type="entry name" value="Bacteriophage SPP1 head-tail adaptor protein"/>
    <property type="match status" value="1"/>
</dbReference>
<protein>
    <recommendedName>
        <fullName evidence="3">Phage head-tail adapter protein</fullName>
    </recommendedName>
</protein>
<dbReference type="STRING" id="1856638.A9Q68_10010"/>
<evidence type="ECO:0000313" key="1">
    <source>
        <dbReference type="EMBL" id="OJF71163.1"/>
    </source>
</evidence>
<dbReference type="InterPro" id="IPR008767">
    <property type="entry name" value="Phage_SPP1_head-tail_adaptor"/>
</dbReference>
<dbReference type="Proteomes" id="UP000182015">
    <property type="component" value="Unassembled WGS sequence"/>
</dbReference>
<comment type="caution">
    <text evidence="1">The sequence shown here is derived from an EMBL/GenBank/DDBJ whole genome shotgun (WGS) entry which is preliminary data.</text>
</comment>
<gene>
    <name evidence="1" type="ORF">A9Q68_10010</name>
</gene>
<dbReference type="InterPro" id="IPR038666">
    <property type="entry name" value="SSP1_head-tail_sf"/>
</dbReference>
<keyword evidence="2" id="KW-1185">Reference proteome</keyword>
<dbReference type="RefSeq" id="WP_071794578.1">
    <property type="nucleotide sequence ID" value="NZ_LZDD01000004.1"/>
</dbReference>
<reference evidence="2" key="1">
    <citation type="submission" date="2016-06" db="EMBL/GenBank/DDBJ databases">
        <authorList>
            <person name="de Vries S.P.W."/>
            <person name="Hadjirin N.F."/>
            <person name="Lay E.M."/>
            <person name="Zadoks R.N."/>
            <person name="Peacock S.J."/>
            <person name="Parkhill J."/>
            <person name="Grant A.J."/>
            <person name="Mcdougall S."/>
            <person name="Holmes M.A."/>
        </authorList>
    </citation>
    <scope>NUCLEOTIDE SEQUENCE [LARGE SCALE GENOMIC DNA]</scope>
    <source>
        <strain evidence="2">NZ1587</strain>
    </source>
</reference>
<evidence type="ECO:0000313" key="2">
    <source>
        <dbReference type="Proteomes" id="UP000182015"/>
    </source>
</evidence>
<accession>A0A1L8MK74</accession>
<name>A0A1L8MK74_9STRE</name>
<organism evidence="1 2">
    <name type="scientific">Streptococcus bovimastitidis</name>
    <dbReference type="NCBI Taxonomy" id="1856638"/>
    <lineage>
        <taxon>Bacteria</taxon>
        <taxon>Bacillati</taxon>
        <taxon>Bacillota</taxon>
        <taxon>Bacilli</taxon>
        <taxon>Lactobacillales</taxon>
        <taxon>Streptococcaceae</taxon>
        <taxon>Streptococcus</taxon>
    </lineage>
</organism>
<dbReference type="EMBL" id="LZDD01000004">
    <property type="protein sequence ID" value="OJF71163.1"/>
    <property type="molecule type" value="Genomic_DNA"/>
</dbReference>
<evidence type="ECO:0008006" key="3">
    <source>
        <dbReference type="Google" id="ProtNLM"/>
    </source>
</evidence>
<proteinExistence type="predicted"/>